<accession>A0AAD3M521</accession>
<dbReference type="AlphaFoldDB" id="A0AAD3M521"/>
<dbReference type="Proteomes" id="UP001279410">
    <property type="component" value="Unassembled WGS sequence"/>
</dbReference>
<feature type="region of interest" description="Disordered" evidence="1">
    <location>
        <begin position="139"/>
        <end position="171"/>
    </location>
</feature>
<comment type="caution">
    <text evidence="2">The sequence shown here is derived from an EMBL/GenBank/DDBJ whole genome shotgun (WGS) entry which is preliminary data.</text>
</comment>
<evidence type="ECO:0000313" key="3">
    <source>
        <dbReference type="Proteomes" id="UP001279410"/>
    </source>
</evidence>
<keyword evidence="3" id="KW-1185">Reference proteome</keyword>
<organism evidence="2 3">
    <name type="scientific">Lates japonicus</name>
    <name type="common">Japanese lates</name>
    <dbReference type="NCBI Taxonomy" id="270547"/>
    <lineage>
        <taxon>Eukaryota</taxon>
        <taxon>Metazoa</taxon>
        <taxon>Chordata</taxon>
        <taxon>Craniata</taxon>
        <taxon>Vertebrata</taxon>
        <taxon>Euteleostomi</taxon>
        <taxon>Actinopterygii</taxon>
        <taxon>Neopterygii</taxon>
        <taxon>Teleostei</taxon>
        <taxon>Neoteleostei</taxon>
        <taxon>Acanthomorphata</taxon>
        <taxon>Carangaria</taxon>
        <taxon>Carangaria incertae sedis</taxon>
        <taxon>Centropomidae</taxon>
        <taxon>Lates</taxon>
    </lineage>
</organism>
<sequence length="196" mass="22497">MAKSRDHVETSLEEFREKIIAGVTSLGASSETWTSQQSTPIPGALTPQEQTRALFDIVKEGTSQSKVSLDQICSHVEPELRADLEQQEQNSTMVVTMKTNWETIKRQRQLTCQVMDEIEQHWAEIQKERNEIGYLKTKTEQQQEHATGNAQRPKEDGKEQGRGQKILGQADFHECSDQHMDIDRICNQKDFFSEYV</sequence>
<evidence type="ECO:0000313" key="2">
    <source>
        <dbReference type="EMBL" id="GLD47291.1"/>
    </source>
</evidence>
<gene>
    <name evidence="2" type="ORF">AKAME5_000149600</name>
</gene>
<name>A0AAD3M521_LATJO</name>
<dbReference type="EMBL" id="BRZM01000003">
    <property type="protein sequence ID" value="GLD47291.1"/>
    <property type="molecule type" value="Genomic_DNA"/>
</dbReference>
<evidence type="ECO:0000256" key="1">
    <source>
        <dbReference type="SAM" id="MobiDB-lite"/>
    </source>
</evidence>
<feature type="compositionally biased region" description="Basic and acidic residues" evidence="1">
    <location>
        <begin position="152"/>
        <end position="162"/>
    </location>
</feature>
<protein>
    <submittedName>
        <fullName evidence="2">Golgin subfamily B member 1-like protein</fullName>
    </submittedName>
</protein>
<proteinExistence type="predicted"/>
<reference evidence="2" key="1">
    <citation type="submission" date="2022-08" db="EMBL/GenBank/DDBJ databases">
        <title>Genome sequencing of akame (Lates japonicus).</title>
        <authorList>
            <person name="Hashiguchi Y."/>
            <person name="Takahashi H."/>
        </authorList>
    </citation>
    <scope>NUCLEOTIDE SEQUENCE</scope>
    <source>
        <strain evidence="2">Kochi</strain>
    </source>
</reference>